<dbReference type="InterPro" id="IPR005839">
    <property type="entry name" value="Methylthiotransferase"/>
</dbReference>
<dbReference type="InterPro" id="IPR002792">
    <property type="entry name" value="TRAM_dom"/>
</dbReference>
<dbReference type="PANTHER" id="PTHR11918:SF45">
    <property type="entry name" value="THREONYLCARBAMOYLADENOSINE TRNA METHYLTHIOTRANSFERASE"/>
    <property type="match status" value="1"/>
</dbReference>
<evidence type="ECO:0000256" key="4">
    <source>
        <dbReference type="ARBA" id="ARBA00022485"/>
    </source>
</evidence>
<evidence type="ECO:0000256" key="3">
    <source>
        <dbReference type="ARBA" id="ARBA00013273"/>
    </source>
</evidence>
<keyword evidence="8" id="KW-0408">Iron</keyword>
<dbReference type="RefSeq" id="WP_216561279.1">
    <property type="nucleotide sequence ID" value="NZ_JAHLOH010000046.1"/>
</dbReference>
<organism evidence="15 16">
    <name type="scientific">Tissierella carlieri</name>
    <dbReference type="NCBI Taxonomy" id="689904"/>
    <lineage>
        <taxon>Bacteria</taxon>
        <taxon>Bacillati</taxon>
        <taxon>Bacillota</taxon>
        <taxon>Tissierellia</taxon>
        <taxon>Tissierellales</taxon>
        <taxon>Tissierellaceae</taxon>
        <taxon>Tissierella</taxon>
    </lineage>
</organism>
<evidence type="ECO:0000256" key="1">
    <source>
        <dbReference type="ARBA" id="ARBA00001966"/>
    </source>
</evidence>
<dbReference type="Pfam" id="PF00919">
    <property type="entry name" value="UPF0004"/>
    <property type="match status" value="1"/>
</dbReference>
<keyword evidence="4" id="KW-0004">4Fe-4S</keyword>
<evidence type="ECO:0000256" key="8">
    <source>
        <dbReference type="ARBA" id="ARBA00023004"/>
    </source>
</evidence>
<keyword evidence="6" id="KW-0949">S-adenosyl-L-methionine</keyword>
<dbReference type="SFLD" id="SFLDG01061">
    <property type="entry name" value="methylthiotransferase"/>
    <property type="match status" value="1"/>
</dbReference>
<comment type="caution">
    <text evidence="15">The sequence shown here is derived from an EMBL/GenBank/DDBJ whole genome shotgun (WGS) entry which is preliminary data.</text>
</comment>
<accession>A0ABT1SBC2</accession>
<dbReference type="Proteomes" id="UP001524478">
    <property type="component" value="Unassembled WGS sequence"/>
</dbReference>
<dbReference type="NCBIfam" id="TIGR01579">
    <property type="entry name" value="MiaB-like-C"/>
    <property type="match status" value="1"/>
</dbReference>
<dbReference type="SFLD" id="SFLDG01082">
    <property type="entry name" value="B12-binding_domain_containing"/>
    <property type="match status" value="1"/>
</dbReference>
<dbReference type="InterPro" id="IPR006467">
    <property type="entry name" value="MiaB-like_bact"/>
</dbReference>
<dbReference type="InterPro" id="IPR007197">
    <property type="entry name" value="rSAM"/>
</dbReference>
<keyword evidence="7" id="KW-0479">Metal-binding</keyword>
<dbReference type="InterPro" id="IPR006638">
    <property type="entry name" value="Elp3/MiaA/NifB-like_rSAM"/>
</dbReference>
<dbReference type="Pfam" id="PF01938">
    <property type="entry name" value="TRAM"/>
    <property type="match status" value="1"/>
</dbReference>
<evidence type="ECO:0000256" key="6">
    <source>
        <dbReference type="ARBA" id="ARBA00022691"/>
    </source>
</evidence>
<name>A0ABT1SBC2_9FIRM</name>
<dbReference type="InterPro" id="IPR020612">
    <property type="entry name" value="Methylthiotransferase_CS"/>
</dbReference>
<dbReference type="CDD" id="cd01335">
    <property type="entry name" value="Radical_SAM"/>
    <property type="match status" value="1"/>
</dbReference>
<comment type="cofactor">
    <cofactor evidence="1">
        <name>[4Fe-4S] cluster</name>
        <dbReference type="ChEBI" id="CHEBI:49883"/>
    </cofactor>
</comment>
<keyword evidence="9" id="KW-0411">Iron-sulfur</keyword>
<evidence type="ECO:0000313" key="16">
    <source>
        <dbReference type="Proteomes" id="UP001524478"/>
    </source>
</evidence>
<gene>
    <name evidence="15" type="primary">mtaB</name>
    <name evidence="15" type="ORF">NE686_11755</name>
</gene>
<evidence type="ECO:0000256" key="7">
    <source>
        <dbReference type="ARBA" id="ARBA00022723"/>
    </source>
</evidence>
<feature type="domain" description="Radical SAM core" evidence="14">
    <location>
        <begin position="158"/>
        <end position="387"/>
    </location>
</feature>
<comment type="catalytic activity">
    <reaction evidence="11">
        <text>N(6)-L-threonylcarbamoyladenosine(37) in tRNA + (sulfur carrier)-SH + AH2 + 2 S-adenosyl-L-methionine = 2-methylsulfanyl-N(6)-L-threonylcarbamoyladenosine(37) in tRNA + (sulfur carrier)-H + 5'-deoxyadenosine + L-methionine + A + S-adenosyl-L-homocysteine + 2 H(+)</text>
        <dbReference type="Rhea" id="RHEA:37075"/>
        <dbReference type="Rhea" id="RHEA-COMP:10163"/>
        <dbReference type="Rhea" id="RHEA-COMP:11092"/>
        <dbReference type="Rhea" id="RHEA-COMP:14737"/>
        <dbReference type="Rhea" id="RHEA-COMP:14739"/>
        <dbReference type="ChEBI" id="CHEBI:13193"/>
        <dbReference type="ChEBI" id="CHEBI:15378"/>
        <dbReference type="ChEBI" id="CHEBI:17319"/>
        <dbReference type="ChEBI" id="CHEBI:17499"/>
        <dbReference type="ChEBI" id="CHEBI:29917"/>
        <dbReference type="ChEBI" id="CHEBI:57844"/>
        <dbReference type="ChEBI" id="CHEBI:57856"/>
        <dbReference type="ChEBI" id="CHEBI:59789"/>
        <dbReference type="ChEBI" id="CHEBI:64428"/>
        <dbReference type="ChEBI" id="CHEBI:74418"/>
        <dbReference type="ChEBI" id="CHEBI:74420"/>
        <dbReference type="EC" id="2.8.4.5"/>
    </reaction>
</comment>
<sequence>MNNIDITLSGEEFFHRYGRKKTVSMFTLGCKVNQYETEAMEEIFEKNGYIIVNSDEIADIYVINTCTVTNLSDRKSRQFISRAKKLNKDAVIAVVGCYSQISPDEVSKIEGVDVVIGTTDRSRILELCEKAKKENEKINIVRNVKTQKKFETINIDDIKSKTRAYIKIQDGCNQFCSYCIIPYARGPIRSRELDDIIKETKKLADAGFKEVVLTGIHVASYGKDIDKTSLNRVLEEVGEVNGIERIRLSSLEPTLIDEDFMKNIVKIGKVCDHFHLSLQSGSDTVLKRMNRKYTTNEYRDIVKLIRKYMPNAGITTDIIVGFPGETEEEFNETLEFVKEIRFSRIHVFKYSPRKGTPAAKYENQIDGNIKNIRSEKLIALGEELMLEFNSKFINSTLSVLFEEESKKEDGYIEGYTTNYVRVKSNKDSSMIGKIVYVTINEKKDDFLLGK</sequence>
<feature type="domain" description="MTTase N-terminal" evidence="13">
    <location>
        <begin position="21"/>
        <end position="133"/>
    </location>
</feature>
<keyword evidence="16" id="KW-1185">Reference proteome</keyword>
<proteinExistence type="predicted"/>
<evidence type="ECO:0000259" key="13">
    <source>
        <dbReference type="PROSITE" id="PS51449"/>
    </source>
</evidence>
<evidence type="ECO:0000256" key="9">
    <source>
        <dbReference type="ARBA" id="ARBA00023014"/>
    </source>
</evidence>
<evidence type="ECO:0000256" key="11">
    <source>
        <dbReference type="ARBA" id="ARBA00051661"/>
    </source>
</evidence>
<dbReference type="PROSITE" id="PS51918">
    <property type="entry name" value="RADICAL_SAM"/>
    <property type="match status" value="1"/>
</dbReference>
<keyword evidence="5" id="KW-0808">Transferase</keyword>
<evidence type="ECO:0000256" key="5">
    <source>
        <dbReference type="ARBA" id="ARBA00022679"/>
    </source>
</evidence>
<evidence type="ECO:0000256" key="10">
    <source>
        <dbReference type="ARBA" id="ARBA00031213"/>
    </source>
</evidence>
<reference evidence="15 16" key="1">
    <citation type="submission" date="2022-06" db="EMBL/GenBank/DDBJ databases">
        <title>Isolation of gut microbiota from human fecal samples.</title>
        <authorList>
            <person name="Pamer E.G."/>
            <person name="Barat B."/>
            <person name="Waligurski E."/>
            <person name="Medina S."/>
            <person name="Paddock L."/>
            <person name="Mostad J."/>
        </authorList>
    </citation>
    <scope>NUCLEOTIDE SEQUENCE [LARGE SCALE GENOMIC DNA]</scope>
    <source>
        <strain evidence="15 16">DFI.7.95</strain>
    </source>
</reference>
<dbReference type="PROSITE" id="PS01278">
    <property type="entry name" value="MTTASE_RADICAL"/>
    <property type="match status" value="1"/>
</dbReference>
<dbReference type="Pfam" id="PF04055">
    <property type="entry name" value="Radical_SAM"/>
    <property type="match status" value="1"/>
</dbReference>
<comment type="function">
    <text evidence="2">Catalyzes the methylthiolation of N6-threonylcarbamoyladenosine (t(6)A), leading to the formation of 2-methylthio-N6-threonylcarbamoyladenosine (ms(2)t(6)A) at position 37 in tRNAs that read codons beginning with adenine.</text>
</comment>
<dbReference type="NCBIfam" id="TIGR00089">
    <property type="entry name" value="MiaB/RimO family radical SAM methylthiotransferase"/>
    <property type="match status" value="1"/>
</dbReference>
<dbReference type="PROSITE" id="PS51449">
    <property type="entry name" value="MTTASE_N"/>
    <property type="match status" value="1"/>
</dbReference>
<dbReference type="InterPro" id="IPR013848">
    <property type="entry name" value="Methylthiotransferase_N"/>
</dbReference>
<dbReference type="SMART" id="SM00729">
    <property type="entry name" value="Elp3"/>
    <property type="match status" value="1"/>
</dbReference>
<dbReference type="SFLD" id="SFLDS00029">
    <property type="entry name" value="Radical_SAM"/>
    <property type="match status" value="1"/>
</dbReference>
<dbReference type="InterPro" id="IPR034557">
    <property type="entry name" value="ThrcA_tRNA_MEthiotransferase"/>
</dbReference>
<evidence type="ECO:0000256" key="2">
    <source>
        <dbReference type="ARBA" id="ARBA00002399"/>
    </source>
</evidence>
<dbReference type="PROSITE" id="PS50926">
    <property type="entry name" value="TRAM"/>
    <property type="match status" value="1"/>
</dbReference>
<protein>
    <recommendedName>
        <fullName evidence="3">tRNA (N(6)-L-threonylcarbamoyladenosine(37)-C(2))-methylthiotransferase</fullName>
        <ecNumber evidence="3">2.8.4.5</ecNumber>
    </recommendedName>
    <alternativeName>
        <fullName evidence="10">tRNA-t(6)A37 methylthiotransferase</fullName>
    </alternativeName>
</protein>
<evidence type="ECO:0000313" key="15">
    <source>
        <dbReference type="EMBL" id="MCQ4923766.1"/>
    </source>
</evidence>
<dbReference type="PANTHER" id="PTHR11918">
    <property type="entry name" value="RADICAL SAM PROTEINS"/>
    <property type="match status" value="1"/>
</dbReference>
<feature type="domain" description="TRAM" evidence="12">
    <location>
        <begin position="390"/>
        <end position="450"/>
    </location>
</feature>
<dbReference type="EMBL" id="JANGAC010000008">
    <property type="protein sequence ID" value="MCQ4923766.1"/>
    <property type="molecule type" value="Genomic_DNA"/>
</dbReference>
<evidence type="ECO:0000259" key="14">
    <source>
        <dbReference type="PROSITE" id="PS51918"/>
    </source>
</evidence>
<evidence type="ECO:0000259" key="12">
    <source>
        <dbReference type="PROSITE" id="PS50926"/>
    </source>
</evidence>
<dbReference type="NCBIfam" id="TIGR01574">
    <property type="entry name" value="miaB-methiolase"/>
    <property type="match status" value="1"/>
</dbReference>
<dbReference type="EC" id="2.8.4.5" evidence="3"/>
<dbReference type="SFLD" id="SFLDF00295">
    <property type="entry name" value="threonylcarbamoyladenosine_tRN"/>
    <property type="match status" value="1"/>
</dbReference>